<evidence type="ECO:0000256" key="6">
    <source>
        <dbReference type="ARBA" id="ARBA00022741"/>
    </source>
</evidence>
<dbReference type="Gene3D" id="3.40.50.300">
    <property type="entry name" value="P-loop containing nucleotide triphosphate hydrolases"/>
    <property type="match status" value="1"/>
</dbReference>
<evidence type="ECO:0000256" key="9">
    <source>
        <dbReference type="ARBA" id="ARBA00049563"/>
    </source>
</evidence>
<evidence type="ECO:0000256" key="7">
    <source>
        <dbReference type="ARBA" id="ARBA00022840"/>
    </source>
</evidence>
<dbReference type="Proteomes" id="UP000179237">
    <property type="component" value="Unassembled WGS sequence"/>
</dbReference>
<dbReference type="Pfam" id="PF01715">
    <property type="entry name" value="IPPT"/>
    <property type="match status" value="1"/>
</dbReference>
<dbReference type="HAMAP" id="MF_00185">
    <property type="entry name" value="IPP_trans"/>
    <property type="match status" value="1"/>
</dbReference>
<keyword evidence="4 10" id="KW-0808">Transferase</keyword>
<evidence type="ECO:0000256" key="12">
    <source>
        <dbReference type="RuleBase" id="RU003784"/>
    </source>
</evidence>
<comment type="function">
    <text evidence="2 10 12">Catalyzes the transfer of a dimethylallyl group onto the adenine at position 37 in tRNAs that read codons beginning with uridine, leading to the formation of N6-(dimethylallyl)adenosine (i(6)A).</text>
</comment>
<comment type="similarity">
    <text evidence="3 10 13">Belongs to the IPP transferase family.</text>
</comment>
<feature type="binding site" evidence="10">
    <location>
        <begin position="13"/>
        <end position="20"/>
    </location>
    <ligand>
        <name>ATP</name>
        <dbReference type="ChEBI" id="CHEBI:30616"/>
    </ligand>
</feature>
<evidence type="ECO:0000256" key="1">
    <source>
        <dbReference type="ARBA" id="ARBA00001946"/>
    </source>
</evidence>
<name>A0A1F5FPE2_9BACT</name>
<evidence type="ECO:0000313" key="15">
    <source>
        <dbReference type="Proteomes" id="UP000179237"/>
    </source>
</evidence>
<evidence type="ECO:0000256" key="10">
    <source>
        <dbReference type="HAMAP-Rule" id="MF_00185"/>
    </source>
</evidence>
<evidence type="ECO:0000256" key="8">
    <source>
        <dbReference type="ARBA" id="ARBA00022842"/>
    </source>
</evidence>
<dbReference type="Gene3D" id="1.10.20.140">
    <property type="match status" value="1"/>
</dbReference>
<dbReference type="PANTHER" id="PTHR11088">
    <property type="entry name" value="TRNA DIMETHYLALLYLTRANSFERASE"/>
    <property type="match status" value="1"/>
</dbReference>
<sequence length="296" mass="33967">MNYSPKQITIVCGPTSTGKSDFVFDLAKSSLPALIVSSDSRQFYKDIPIVSGQDNTSNLPEGITLVGQGFLKSDEEFSISQFQKYFYQKIKEFQSHHIFAVGGSGLYLKAISQNLETITIPQNRPLRDKLNNLSLASLQEELKKINLEKFNLLNNSDIHNPRRLIRAIEIATYNNRHSSKHQPRHCEERSDAAIQFHWIGLKKSKEKLVKDISERVKKRIELGAVEEVKGLLNKYPNQKLPIYSTIGVNHVTQFIKGSITEEELVNLWTQSELSYAKRQMVWFKKQPQIVWYDKGI</sequence>
<dbReference type="EC" id="2.5.1.75" evidence="10"/>
<dbReference type="GO" id="GO:0006400">
    <property type="term" value="P:tRNA modification"/>
    <property type="evidence" value="ECO:0007669"/>
    <property type="project" value="TreeGrafter"/>
</dbReference>
<dbReference type="EMBL" id="MFAQ01000044">
    <property type="protein sequence ID" value="OGD81422.1"/>
    <property type="molecule type" value="Genomic_DNA"/>
</dbReference>
<proteinExistence type="inferred from homology"/>
<accession>A0A1F5FPE2</accession>
<organism evidence="14 15">
    <name type="scientific">Candidatus Collierbacteria bacterium RIFOXYD1_FULL_40_9</name>
    <dbReference type="NCBI Taxonomy" id="1817731"/>
    <lineage>
        <taxon>Bacteria</taxon>
        <taxon>Candidatus Collieribacteriota</taxon>
    </lineage>
</organism>
<dbReference type="InterPro" id="IPR027417">
    <property type="entry name" value="P-loop_NTPase"/>
</dbReference>
<dbReference type="GO" id="GO:0052381">
    <property type="term" value="F:tRNA dimethylallyltransferase activity"/>
    <property type="evidence" value="ECO:0007669"/>
    <property type="project" value="UniProtKB-UniRule"/>
</dbReference>
<feature type="region of interest" description="Interaction with substrate tRNA" evidence="10">
    <location>
        <begin position="39"/>
        <end position="42"/>
    </location>
</feature>
<dbReference type="InterPro" id="IPR018022">
    <property type="entry name" value="IPT"/>
</dbReference>
<protein>
    <recommendedName>
        <fullName evidence="10">tRNA dimethylallyltransferase</fullName>
        <ecNumber evidence="10">2.5.1.75</ecNumber>
    </recommendedName>
    <alternativeName>
        <fullName evidence="10">Dimethylallyl diphosphate:tRNA dimethylallyltransferase</fullName>
        <shortName evidence="10">DMAPP:tRNA dimethylallyltransferase</shortName>
        <shortName evidence="10">DMATase</shortName>
    </alternativeName>
    <alternativeName>
        <fullName evidence="10">Isopentenyl-diphosphate:tRNA isopentenyltransferase</fullName>
        <shortName evidence="10">IPP transferase</shortName>
        <shortName evidence="10">IPPT</shortName>
        <shortName evidence="10">IPTase</shortName>
    </alternativeName>
</protein>
<comment type="catalytic activity">
    <reaction evidence="9 10 11">
        <text>adenosine(37) in tRNA + dimethylallyl diphosphate = N(6)-dimethylallyladenosine(37) in tRNA + diphosphate</text>
        <dbReference type="Rhea" id="RHEA:26482"/>
        <dbReference type="Rhea" id="RHEA-COMP:10162"/>
        <dbReference type="Rhea" id="RHEA-COMP:10375"/>
        <dbReference type="ChEBI" id="CHEBI:33019"/>
        <dbReference type="ChEBI" id="CHEBI:57623"/>
        <dbReference type="ChEBI" id="CHEBI:74411"/>
        <dbReference type="ChEBI" id="CHEBI:74415"/>
        <dbReference type="EC" id="2.5.1.75"/>
    </reaction>
</comment>
<keyword evidence="5 10" id="KW-0819">tRNA processing</keyword>
<feature type="site" description="Interaction with substrate tRNA" evidence="10">
    <location>
        <position position="104"/>
    </location>
</feature>
<evidence type="ECO:0000256" key="3">
    <source>
        <dbReference type="ARBA" id="ARBA00005842"/>
    </source>
</evidence>
<comment type="caution">
    <text evidence="14">The sequence shown here is derived from an EMBL/GenBank/DDBJ whole genome shotgun (WGS) entry which is preliminary data.</text>
</comment>
<comment type="subunit">
    <text evidence="10">Monomer.</text>
</comment>
<keyword evidence="6 10" id="KW-0547">Nucleotide-binding</keyword>
<feature type="binding site" evidence="10">
    <location>
        <begin position="15"/>
        <end position="20"/>
    </location>
    <ligand>
        <name>substrate</name>
    </ligand>
</feature>
<evidence type="ECO:0000256" key="2">
    <source>
        <dbReference type="ARBA" id="ARBA00003213"/>
    </source>
</evidence>
<evidence type="ECO:0000256" key="13">
    <source>
        <dbReference type="RuleBase" id="RU003785"/>
    </source>
</evidence>
<comment type="caution">
    <text evidence="10">Lacks conserved residue(s) required for the propagation of feature annotation.</text>
</comment>
<gene>
    <name evidence="10" type="primary">miaA</name>
    <name evidence="14" type="ORF">A2572_01640</name>
</gene>
<dbReference type="InterPro" id="IPR039657">
    <property type="entry name" value="Dimethylallyltransferase"/>
</dbReference>
<evidence type="ECO:0000313" key="14">
    <source>
        <dbReference type="EMBL" id="OGD81422.1"/>
    </source>
</evidence>
<keyword evidence="7 10" id="KW-0067">ATP-binding</keyword>
<evidence type="ECO:0000256" key="11">
    <source>
        <dbReference type="RuleBase" id="RU003783"/>
    </source>
</evidence>
<feature type="site" description="Interaction with substrate tRNA" evidence="10">
    <location>
        <position position="127"/>
    </location>
</feature>
<evidence type="ECO:0000256" key="5">
    <source>
        <dbReference type="ARBA" id="ARBA00022694"/>
    </source>
</evidence>
<reference evidence="14 15" key="1">
    <citation type="journal article" date="2016" name="Nat. Commun.">
        <title>Thousands of microbial genomes shed light on interconnected biogeochemical processes in an aquifer system.</title>
        <authorList>
            <person name="Anantharaman K."/>
            <person name="Brown C.T."/>
            <person name="Hug L.A."/>
            <person name="Sharon I."/>
            <person name="Castelle C.J."/>
            <person name="Probst A.J."/>
            <person name="Thomas B.C."/>
            <person name="Singh A."/>
            <person name="Wilkins M.J."/>
            <person name="Karaoz U."/>
            <person name="Brodie E.L."/>
            <person name="Williams K.H."/>
            <person name="Hubbard S.S."/>
            <person name="Banfield J.F."/>
        </authorList>
    </citation>
    <scope>NUCLEOTIDE SEQUENCE [LARGE SCALE GENOMIC DNA]</scope>
</reference>
<keyword evidence="8 10" id="KW-0460">Magnesium</keyword>
<dbReference type="PANTHER" id="PTHR11088:SF60">
    <property type="entry name" value="TRNA DIMETHYLALLYLTRANSFERASE"/>
    <property type="match status" value="1"/>
</dbReference>
<comment type="cofactor">
    <cofactor evidence="1 10">
        <name>Mg(2+)</name>
        <dbReference type="ChEBI" id="CHEBI:18420"/>
    </cofactor>
</comment>
<evidence type="ECO:0000256" key="4">
    <source>
        <dbReference type="ARBA" id="ARBA00022679"/>
    </source>
</evidence>
<dbReference type="AlphaFoldDB" id="A0A1F5FPE2"/>
<dbReference type="GO" id="GO:0005524">
    <property type="term" value="F:ATP binding"/>
    <property type="evidence" value="ECO:0007669"/>
    <property type="project" value="UniProtKB-UniRule"/>
</dbReference>
<dbReference type="SUPFAM" id="SSF52540">
    <property type="entry name" value="P-loop containing nucleoside triphosphate hydrolases"/>
    <property type="match status" value="1"/>
</dbReference>
<dbReference type="NCBIfam" id="TIGR00174">
    <property type="entry name" value="miaA"/>
    <property type="match status" value="1"/>
</dbReference>